<dbReference type="Proteomes" id="UP001159428">
    <property type="component" value="Unassembled WGS sequence"/>
</dbReference>
<name>A0AAU9Y5Z5_9CNID</name>
<dbReference type="EMBL" id="CALNXJ010000186">
    <property type="protein sequence ID" value="CAH3168660.1"/>
    <property type="molecule type" value="Genomic_DNA"/>
</dbReference>
<protein>
    <recommendedName>
        <fullName evidence="6">TRAF-type domain-containing protein</fullName>
    </recommendedName>
</protein>
<evidence type="ECO:0000256" key="2">
    <source>
        <dbReference type="ARBA" id="ARBA00022771"/>
    </source>
</evidence>
<dbReference type="PROSITE" id="PS50145">
    <property type="entry name" value="ZF_TRAF"/>
    <property type="match status" value="2"/>
</dbReference>
<dbReference type="PANTHER" id="PTHR10131:SF94">
    <property type="entry name" value="TNF RECEPTOR-ASSOCIATED FACTOR 4"/>
    <property type="match status" value="1"/>
</dbReference>
<dbReference type="GO" id="GO:0043122">
    <property type="term" value="P:regulation of canonical NF-kappaB signal transduction"/>
    <property type="evidence" value="ECO:0007669"/>
    <property type="project" value="TreeGrafter"/>
</dbReference>
<gene>
    <name evidence="7" type="ORF">PMEA_00009365</name>
</gene>
<keyword evidence="8" id="KW-1185">Reference proteome</keyword>
<feature type="zinc finger region" description="TRAF-type" evidence="4">
    <location>
        <begin position="77"/>
        <end position="126"/>
    </location>
</feature>
<keyword evidence="3 4" id="KW-0862">Zinc</keyword>
<dbReference type="Gene3D" id="3.30.40.10">
    <property type="entry name" value="Zinc/RING finger domain, C3HC4 (zinc finger)"/>
    <property type="match status" value="2"/>
</dbReference>
<feature type="domain" description="TRAF-type" evidence="6">
    <location>
        <begin position="77"/>
        <end position="126"/>
    </location>
</feature>
<dbReference type="SUPFAM" id="SSF49599">
    <property type="entry name" value="TRAF domain-like"/>
    <property type="match status" value="1"/>
</dbReference>
<dbReference type="Pfam" id="PF02176">
    <property type="entry name" value="zf-TRAF"/>
    <property type="match status" value="1"/>
</dbReference>
<comment type="caution">
    <text evidence="7">The sequence shown here is derived from an EMBL/GenBank/DDBJ whole genome shotgun (WGS) entry which is preliminary data.</text>
</comment>
<evidence type="ECO:0000256" key="1">
    <source>
        <dbReference type="ARBA" id="ARBA00022723"/>
    </source>
</evidence>
<proteinExistence type="predicted"/>
<keyword evidence="5" id="KW-0175">Coiled coil</keyword>
<dbReference type="PANTHER" id="PTHR10131">
    <property type="entry name" value="TNF RECEPTOR ASSOCIATED FACTOR"/>
    <property type="match status" value="1"/>
</dbReference>
<reference evidence="7 8" key="1">
    <citation type="submission" date="2022-05" db="EMBL/GenBank/DDBJ databases">
        <authorList>
            <consortium name="Genoscope - CEA"/>
            <person name="William W."/>
        </authorList>
    </citation>
    <scope>NUCLEOTIDE SEQUENCE [LARGE SCALE GENOMIC DNA]</scope>
</reference>
<sequence length="226" mass="26354">MRDSHGDSLCPLDRTPLSESQDHLSGCQFVVVNCKHNCGKQLQRRDIHQHMEAECLYRKIPCEHCEDPVLWNEVEKHFENCSKYPQQCEKCKEEGIKRDKMKFHLEHYCPKVKVECPFNLVGCAFEGLRSDIGKHLANEHFHEIMDLMKIVVSYQMEVTRKDSNQIEVKSKGENESLVDRKEKQIEQLESEVGALKQTVCELSSQVNCLELQQKEMHSLVLKQEIK</sequence>
<dbReference type="InterPro" id="IPR013083">
    <property type="entry name" value="Znf_RING/FYVE/PHD"/>
</dbReference>
<dbReference type="InterPro" id="IPR001293">
    <property type="entry name" value="Znf_TRAF"/>
</dbReference>
<evidence type="ECO:0000313" key="8">
    <source>
        <dbReference type="Proteomes" id="UP001159428"/>
    </source>
</evidence>
<evidence type="ECO:0000256" key="5">
    <source>
        <dbReference type="SAM" id="Coils"/>
    </source>
</evidence>
<dbReference type="AlphaFoldDB" id="A0AAU9Y5Z5"/>
<keyword evidence="1 4" id="KW-0479">Metal-binding</keyword>
<feature type="zinc finger region" description="TRAF-type" evidence="4">
    <location>
        <begin position="23"/>
        <end position="65"/>
    </location>
</feature>
<dbReference type="GO" id="GO:0008270">
    <property type="term" value="F:zinc ion binding"/>
    <property type="evidence" value="ECO:0007669"/>
    <property type="project" value="UniProtKB-KW"/>
</dbReference>
<accession>A0AAU9Y5Z5</accession>
<organism evidence="7 8">
    <name type="scientific">Pocillopora meandrina</name>
    <dbReference type="NCBI Taxonomy" id="46732"/>
    <lineage>
        <taxon>Eukaryota</taxon>
        <taxon>Metazoa</taxon>
        <taxon>Cnidaria</taxon>
        <taxon>Anthozoa</taxon>
        <taxon>Hexacorallia</taxon>
        <taxon>Scleractinia</taxon>
        <taxon>Astrocoeniina</taxon>
        <taxon>Pocilloporidae</taxon>
        <taxon>Pocillopora</taxon>
    </lineage>
</organism>
<evidence type="ECO:0000256" key="3">
    <source>
        <dbReference type="ARBA" id="ARBA00022833"/>
    </source>
</evidence>
<feature type="coiled-coil region" evidence="5">
    <location>
        <begin position="171"/>
        <end position="198"/>
    </location>
</feature>
<evidence type="ECO:0000313" key="7">
    <source>
        <dbReference type="EMBL" id="CAH3168660.1"/>
    </source>
</evidence>
<evidence type="ECO:0000256" key="4">
    <source>
        <dbReference type="PROSITE-ProRule" id="PRU00207"/>
    </source>
</evidence>
<evidence type="ECO:0000259" key="6">
    <source>
        <dbReference type="PROSITE" id="PS50145"/>
    </source>
</evidence>
<feature type="domain" description="TRAF-type" evidence="6">
    <location>
        <begin position="23"/>
        <end position="65"/>
    </location>
</feature>
<keyword evidence="2 4" id="KW-0863">Zinc-finger</keyword>